<dbReference type="AlphaFoldDB" id="A0A6L2NQE7"/>
<feature type="domain" description="Tf2-1-like SH3-like" evidence="2">
    <location>
        <begin position="402"/>
        <end position="434"/>
    </location>
</feature>
<keyword evidence="3" id="KW-0808">Transferase</keyword>
<dbReference type="Pfam" id="PF24626">
    <property type="entry name" value="SH3_Tf2-1"/>
    <property type="match status" value="1"/>
</dbReference>
<organism evidence="3">
    <name type="scientific">Tanacetum cinerariifolium</name>
    <name type="common">Dalmatian daisy</name>
    <name type="synonym">Chrysanthemum cinerariifolium</name>
    <dbReference type="NCBI Taxonomy" id="118510"/>
    <lineage>
        <taxon>Eukaryota</taxon>
        <taxon>Viridiplantae</taxon>
        <taxon>Streptophyta</taxon>
        <taxon>Embryophyta</taxon>
        <taxon>Tracheophyta</taxon>
        <taxon>Spermatophyta</taxon>
        <taxon>Magnoliopsida</taxon>
        <taxon>eudicotyledons</taxon>
        <taxon>Gunneridae</taxon>
        <taxon>Pentapetalae</taxon>
        <taxon>asterids</taxon>
        <taxon>campanulids</taxon>
        <taxon>Asterales</taxon>
        <taxon>Asteraceae</taxon>
        <taxon>Asteroideae</taxon>
        <taxon>Anthemideae</taxon>
        <taxon>Anthemidinae</taxon>
        <taxon>Tanacetum</taxon>
    </lineage>
</organism>
<protein>
    <submittedName>
        <fullName evidence="3">Putative reverse transcriptase domain-containing protein</fullName>
    </submittedName>
</protein>
<keyword evidence="3" id="KW-0548">Nucleotidyltransferase</keyword>
<feature type="region of interest" description="Disordered" evidence="1">
    <location>
        <begin position="1"/>
        <end position="114"/>
    </location>
</feature>
<dbReference type="PANTHER" id="PTHR45835">
    <property type="entry name" value="YALI0A06105P"/>
    <property type="match status" value="1"/>
</dbReference>
<sequence>MVIENQEPTEDHPLPTDASPTALSSGYIADSDPKKDEEGPEEDPADYPTDEGDNDDNELSDDDDDGDDVEKDEEDEEEEEHLAPTDPYETITTINQGMSVDKNEQVTKRQEDKVVENANNKRKKEGNHNKWHKVPRAHTTWPINKKAYAGSLPMCNQCKFHHNGPCTFLGHVIDSQGIHVDPAKIESIKDRASPKTPTEIRQLLGLAGYYQRSIKGFSNIAKSMTKLTCLTCATVKAEHQRPSGLLVQHEIPQWKWDNITMDFVTKLPNSSQGCNTIWMIDDRLTKSAIFVPMRETNHMDKLARMYLKERVLQKALGTSLDMSIAYHPQTDGQNRKTIRTLEDMLRAYVIDFGKGWVNHLPLVEFSYNNSYHASIKDVPFKALYGRKCHSLVCRAEVEEVQLTEKVGAIAYKLEFPQDLSKVHNTFHVSNLKKYNANESLVVLLDGLHIDDKLHVVEEPVLIIDRNIKRSKQSRIPIVKVRWNSRRGPKFT</sequence>
<evidence type="ECO:0000259" key="2">
    <source>
        <dbReference type="Pfam" id="PF24626"/>
    </source>
</evidence>
<dbReference type="EMBL" id="BKCJ010009582">
    <property type="protein sequence ID" value="GEU87629.1"/>
    <property type="molecule type" value="Genomic_DNA"/>
</dbReference>
<dbReference type="Gene3D" id="3.30.420.10">
    <property type="entry name" value="Ribonuclease H-like superfamily/Ribonuclease H"/>
    <property type="match status" value="1"/>
</dbReference>
<comment type="caution">
    <text evidence="3">The sequence shown here is derived from an EMBL/GenBank/DDBJ whole genome shotgun (WGS) entry which is preliminary data.</text>
</comment>
<feature type="compositionally biased region" description="Basic and acidic residues" evidence="1">
    <location>
        <begin position="101"/>
        <end position="114"/>
    </location>
</feature>
<gene>
    <name evidence="3" type="ORF">Tci_059607</name>
</gene>
<dbReference type="InterPro" id="IPR043502">
    <property type="entry name" value="DNA/RNA_pol_sf"/>
</dbReference>
<dbReference type="PANTHER" id="PTHR45835:SF99">
    <property type="entry name" value="CHROMO DOMAIN-CONTAINING PROTEIN-RELATED"/>
    <property type="match status" value="1"/>
</dbReference>
<dbReference type="SUPFAM" id="SSF53098">
    <property type="entry name" value="Ribonuclease H-like"/>
    <property type="match status" value="1"/>
</dbReference>
<evidence type="ECO:0000313" key="3">
    <source>
        <dbReference type="EMBL" id="GEU87629.1"/>
    </source>
</evidence>
<feature type="compositionally biased region" description="Acidic residues" evidence="1">
    <location>
        <begin position="38"/>
        <end position="80"/>
    </location>
</feature>
<dbReference type="SUPFAM" id="SSF56672">
    <property type="entry name" value="DNA/RNA polymerases"/>
    <property type="match status" value="1"/>
</dbReference>
<name>A0A6L2NQE7_TANCI</name>
<accession>A0A6L2NQE7</accession>
<evidence type="ECO:0000256" key="1">
    <source>
        <dbReference type="SAM" id="MobiDB-lite"/>
    </source>
</evidence>
<dbReference type="InterPro" id="IPR012337">
    <property type="entry name" value="RNaseH-like_sf"/>
</dbReference>
<dbReference type="InterPro" id="IPR043128">
    <property type="entry name" value="Rev_trsase/Diguanyl_cyclase"/>
</dbReference>
<dbReference type="GO" id="GO:0003676">
    <property type="term" value="F:nucleic acid binding"/>
    <property type="evidence" value="ECO:0007669"/>
    <property type="project" value="InterPro"/>
</dbReference>
<keyword evidence="3" id="KW-0695">RNA-directed DNA polymerase</keyword>
<dbReference type="Gene3D" id="3.30.70.270">
    <property type="match status" value="1"/>
</dbReference>
<proteinExistence type="predicted"/>
<reference evidence="3" key="1">
    <citation type="journal article" date="2019" name="Sci. Rep.">
        <title>Draft genome of Tanacetum cinerariifolium, the natural source of mosquito coil.</title>
        <authorList>
            <person name="Yamashiro T."/>
            <person name="Shiraishi A."/>
            <person name="Satake H."/>
            <person name="Nakayama K."/>
        </authorList>
    </citation>
    <scope>NUCLEOTIDE SEQUENCE</scope>
</reference>
<dbReference type="GO" id="GO:0003964">
    <property type="term" value="F:RNA-directed DNA polymerase activity"/>
    <property type="evidence" value="ECO:0007669"/>
    <property type="project" value="UniProtKB-KW"/>
</dbReference>
<dbReference type="InterPro" id="IPR036397">
    <property type="entry name" value="RNaseH_sf"/>
</dbReference>
<dbReference type="InterPro" id="IPR056924">
    <property type="entry name" value="SH3_Tf2-1"/>
</dbReference>